<dbReference type="InterPro" id="IPR000184">
    <property type="entry name" value="Bac_surfAg_D15"/>
</dbReference>
<evidence type="ECO:0000313" key="8">
    <source>
        <dbReference type="Proteomes" id="UP000030755"/>
    </source>
</evidence>
<keyword evidence="8" id="KW-1185">Reference proteome</keyword>
<keyword evidence="3" id="KW-1134">Transmembrane beta strand</keyword>
<reference evidence="7 8" key="1">
    <citation type="journal article" date="2013" name="Curr. Biol.">
        <title>Shared signatures of parasitism and phylogenomics unite Cryptomycota and microsporidia.</title>
        <authorList>
            <person name="James T.Y."/>
            <person name="Pelin A."/>
            <person name="Bonen L."/>
            <person name="Ahrendt S."/>
            <person name="Sain D."/>
            <person name="Corradi N."/>
            <person name="Stajich J.E."/>
        </authorList>
    </citation>
    <scope>NUCLEOTIDE SEQUENCE [LARGE SCALE GENOMIC DNA]</scope>
    <source>
        <strain evidence="7 8">CSF55</strain>
    </source>
</reference>
<dbReference type="HOGENOM" id="CLU_014798_3_0_1"/>
<dbReference type="GO" id="GO:0005741">
    <property type="term" value="C:mitochondrial outer membrane"/>
    <property type="evidence" value="ECO:0007669"/>
    <property type="project" value="UniProtKB-SubCell"/>
</dbReference>
<evidence type="ECO:0000313" key="7">
    <source>
        <dbReference type="EMBL" id="EPZ33892.1"/>
    </source>
</evidence>
<accession>A0A075AYV0</accession>
<evidence type="ECO:0000256" key="4">
    <source>
        <dbReference type="ARBA" id="ARBA00022692"/>
    </source>
</evidence>
<dbReference type="Gene3D" id="2.40.160.50">
    <property type="entry name" value="membrane protein fhac: a member of the omp85/tpsb transporter family"/>
    <property type="match status" value="2"/>
</dbReference>
<dbReference type="Pfam" id="PF01103">
    <property type="entry name" value="Omp85"/>
    <property type="match status" value="1"/>
</dbReference>
<gene>
    <name evidence="7" type="ORF">O9G_002455</name>
</gene>
<keyword evidence="4" id="KW-0812">Transmembrane</keyword>
<feature type="domain" description="Bacterial surface antigen (D15)" evidence="6">
    <location>
        <begin position="98"/>
        <end position="393"/>
    </location>
</feature>
<dbReference type="Proteomes" id="UP000030755">
    <property type="component" value="Unassembled WGS sequence"/>
</dbReference>
<evidence type="ECO:0000256" key="2">
    <source>
        <dbReference type="ARBA" id="ARBA00010913"/>
    </source>
</evidence>
<evidence type="ECO:0000256" key="3">
    <source>
        <dbReference type="ARBA" id="ARBA00022452"/>
    </source>
</evidence>
<dbReference type="InterPro" id="IPR039910">
    <property type="entry name" value="D15-like"/>
</dbReference>
<sequence length="396" mass="43497">MALQQKLQMPLTKDDFYKTPIKIHNIRVYLDKLHQHTNLGSLVDELSVDVNIQLTQSQEMDDGVDIILVVDERNRTFKAGTEIGHQYVGFNFGVSFPNTIGIGDNLDLLCKTGIQEKSPFNIVYSIPYRCDPERKFSFSLFNHYQSVTPHKPYSDESIGVRTGFNFPGIIGMHSFCYEASWRSISSFTPSVSSIIRRQAGHNLKSSVSHSFQHSTLNHPLVPTKGYSVKLHQELSGLGGSALGFTARNGFIVPLQGQNLNILDKFFIGGPTSIRGFNARGIGPRDRLDALGGDIFYEFGANASFPLPNIQRDVACGHIFVNAGNLANVFENGLDNIGQKVQNFLNVSPPNVSVGIGAILTVFKNARVEFNAVLPIKASNGSISSSGFQFGIGLELL</sequence>
<organism evidence="7 8">
    <name type="scientific">Rozella allomycis (strain CSF55)</name>
    <dbReference type="NCBI Taxonomy" id="988480"/>
    <lineage>
        <taxon>Eukaryota</taxon>
        <taxon>Fungi</taxon>
        <taxon>Fungi incertae sedis</taxon>
        <taxon>Cryptomycota</taxon>
        <taxon>Cryptomycota incertae sedis</taxon>
        <taxon>Rozella</taxon>
    </lineage>
</organism>
<dbReference type="PANTHER" id="PTHR12815">
    <property type="entry name" value="SORTING AND ASSEMBLY MACHINERY SAMM50 PROTEIN FAMILY MEMBER"/>
    <property type="match status" value="1"/>
</dbReference>
<dbReference type="PANTHER" id="PTHR12815:SF18">
    <property type="entry name" value="SORTING AND ASSEMBLY MACHINERY COMPONENT 50 HOMOLOG"/>
    <property type="match status" value="1"/>
</dbReference>
<dbReference type="OrthoDB" id="1724197at2759"/>
<comment type="subcellular location">
    <subcellularLocation>
        <location evidence="1">Mitochondrion outer membrane</location>
        <topology evidence="1">Multi-pass membrane protein</topology>
    </subcellularLocation>
</comment>
<evidence type="ECO:0000256" key="1">
    <source>
        <dbReference type="ARBA" id="ARBA00004374"/>
    </source>
</evidence>
<keyword evidence="5" id="KW-0472">Membrane</keyword>
<dbReference type="AlphaFoldDB" id="A0A075AYV0"/>
<comment type="similarity">
    <text evidence="2">Belongs to the SAM50/omp85 family.</text>
</comment>
<proteinExistence type="inferred from homology"/>
<evidence type="ECO:0000256" key="5">
    <source>
        <dbReference type="ARBA" id="ARBA00023136"/>
    </source>
</evidence>
<evidence type="ECO:0000259" key="6">
    <source>
        <dbReference type="Pfam" id="PF01103"/>
    </source>
</evidence>
<name>A0A075AYV0_ROZAC</name>
<dbReference type="STRING" id="988480.A0A075AYV0"/>
<dbReference type="EMBL" id="KE561022">
    <property type="protein sequence ID" value="EPZ33892.1"/>
    <property type="molecule type" value="Genomic_DNA"/>
</dbReference>
<protein>
    <recommendedName>
        <fullName evidence="6">Bacterial surface antigen (D15) domain-containing protein</fullName>
    </recommendedName>
</protein>